<dbReference type="EMBL" id="JBBNAG010000004">
    <property type="protein sequence ID" value="KAK9140753.1"/>
    <property type="molecule type" value="Genomic_DNA"/>
</dbReference>
<dbReference type="InterPro" id="IPR036638">
    <property type="entry name" value="HLH_DNA-bd_sf"/>
</dbReference>
<dbReference type="GO" id="GO:0046983">
    <property type="term" value="F:protein dimerization activity"/>
    <property type="evidence" value="ECO:0007669"/>
    <property type="project" value="InterPro"/>
</dbReference>
<dbReference type="Pfam" id="PF00010">
    <property type="entry name" value="HLH"/>
    <property type="match status" value="1"/>
</dbReference>
<dbReference type="Proteomes" id="UP001419268">
    <property type="component" value="Unassembled WGS sequence"/>
</dbReference>
<accession>A0AAP0PDB4</accession>
<evidence type="ECO:0000313" key="6">
    <source>
        <dbReference type="EMBL" id="KAK9140753.1"/>
    </source>
</evidence>
<protein>
    <recommendedName>
        <fullName evidence="5">BHLH domain-containing protein</fullName>
    </recommendedName>
</protein>
<comment type="caution">
    <text evidence="6">The sequence shown here is derived from an EMBL/GenBank/DDBJ whole genome shotgun (WGS) entry which is preliminary data.</text>
</comment>
<proteinExistence type="predicted"/>
<feature type="region of interest" description="Disordered" evidence="4">
    <location>
        <begin position="161"/>
        <end position="201"/>
    </location>
</feature>
<evidence type="ECO:0000259" key="5">
    <source>
        <dbReference type="PROSITE" id="PS50888"/>
    </source>
</evidence>
<evidence type="ECO:0000256" key="2">
    <source>
        <dbReference type="ARBA" id="ARBA00023125"/>
    </source>
</evidence>
<dbReference type="Gene3D" id="4.10.280.10">
    <property type="entry name" value="Helix-loop-helix DNA-binding domain"/>
    <property type="match status" value="1"/>
</dbReference>
<keyword evidence="3" id="KW-0804">Transcription</keyword>
<evidence type="ECO:0000256" key="3">
    <source>
        <dbReference type="ARBA" id="ARBA00023163"/>
    </source>
</evidence>
<dbReference type="InterPro" id="IPR011598">
    <property type="entry name" value="bHLH_dom"/>
</dbReference>
<organism evidence="6 7">
    <name type="scientific">Stephania cephalantha</name>
    <dbReference type="NCBI Taxonomy" id="152367"/>
    <lineage>
        <taxon>Eukaryota</taxon>
        <taxon>Viridiplantae</taxon>
        <taxon>Streptophyta</taxon>
        <taxon>Embryophyta</taxon>
        <taxon>Tracheophyta</taxon>
        <taxon>Spermatophyta</taxon>
        <taxon>Magnoliopsida</taxon>
        <taxon>Ranunculales</taxon>
        <taxon>Menispermaceae</taxon>
        <taxon>Menispermoideae</taxon>
        <taxon>Cissampelideae</taxon>
        <taxon>Stephania</taxon>
    </lineage>
</organism>
<dbReference type="PANTHER" id="PTHR45855:SF16">
    <property type="entry name" value="TRANSCRIPTION FACTOR PIF1"/>
    <property type="match status" value="1"/>
</dbReference>
<keyword evidence="2" id="KW-0238">DNA-binding</keyword>
<dbReference type="AlphaFoldDB" id="A0AAP0PDB4"/>
<feature type="domain" description="BHLH" evidence="5">
    <location>
        <begin position="1"/>
        <end position="30"/>
    </location>
</feature>
<keyword evidence="1" id="KW-0805">Transcription regulation</keyword>
<evidence type="ECO:0000256" key="4">
    <source>
        <dbReference type="SAM" id="MobiDB-lite"/>
    </source>
</evidence>
<keyword evidence="7" id="KW-1185">Reference proteome</keyword>
<evidence type="ECO:0000256" key="1">
    <source>
        <dbReference type="ARBA" id="ARBA00023015"/>
    </source>
</evidence>
<dbReference type="PANTHER" id="PTHR45855">
    <property type="entry name" value="TRANSCRIPTION FACTOR PIF1-RELATED"/>
    <property type="match status" value="1"/>
</dbReference>
<sequence length="201" mass="21628">MKALQELIPRCNKSDKASMLDEAIEYLKSLQLQVQMMSMGSCMMPFGFPGVQQYMSPMLMGMGMGMGMGMDAGLNHQMLPFNPVLAGPSMPNPAAMNLSSRLPMAAFHMPPVSSTDSSTNQATGVMDNALNSSRAQNPNLLQFPNFTDHYPHILGLHPMQVPPCPPRPSATNQGAFGAENPSMPPPNTSKGADSLESNKSR</sequence>
<dbReference type="InterPro" id="IPR031066">
    <property type="entry name" value="bHLH_ALC-like_plant"/>
</dbReference>
<reference evidence="6 7" key="1">
    <citation type="submission" date="2024-01" db="EMBL/GenBank/DDBJ databases">
        <title>Genome assemblies of Stephania.</title>
        <authorList>
            <person name="Yang L."/>
        </authorList>
    </citation>
    <scope>NUCLEOTIDE SEQUENCE [LARGE SCALE GENOMIC DNA]</scope>
    <source>
        <strain evidence="6">JXDWG</strain>
        <tissue evidence="6">Leaf</tissue>
    </source>
</reference>
<gene>
    <name evidence="6" type="ORF">Scep_010434</name>
</gene>
<name>A0AAP0PDB4_9MAGN</name>
<evidence type="ECO:0000313" key="7">
    <source>
        <dbReference type="Proteomes" id="UP001419268"/>
    </source>
</evidence>
<dbReference type="GO" id="GO:0003677">
    <property type="term" value="F:DNA binding"/>
    <property type="evidence" value="ECO:0007669"/>
    <property type="project" value="UniProtKB-KW"/>
</dbReference>
<dbReference type="SUPFAM" id="SSF47459">
    <property type="entry name" value="HLH, helix-loop-helix DNA-binding domain"/>
    <property type="match status" value="1"/>
</dbReference>
<dbReference type="PROSITE" id="PS50888">
    <property type="entry name" value="BHLH"/>
    <property type="match status" value="1"/>
</dbReference>
<dbReference type="GO" id="GO:0005634">
    <property type="term" value="C:nucleus"/>
    <property type="evidence" value="ECO:0007669"/>
    <property type="project" value="TreeGrafter"/>
</dbReference>